<evidence type="ECO:0000259" key="4">
    <source>
        <dbReference type="PROSITE" id="PS51194"/>
    </source>
</evidence>
<proteinExistence type="predicted"/>
<feature type="region of interest" description="Disordered" evidence="2">
    <location>
        <begin position="639"/>
        <end position="676"/>
    </location>
</feature>
<dbReference type="PROSITE" id="PS51257">
    <property type="entry name" value="PROKAR_LIPOPROTEIN"/>
    <property type="match status" value="1"/>
</dbReference>
<protein>
    <recommendedName>
        <fullName evidence="7">P-loop containing nucleoside triphosphate hydrolase protein</fullName>
    </recommendedName>
</protein>
<dbReference type="GO" id="GO:0016787">
    <property type="term" value="F:hydrolase activity"/>
    <property type="evidence" value="ECO:0007669"/>
    <property type="project" value="InterPro"/>
</dbReference>
<dbReference type="GO" id="GO:0036121">
    <property type="term" value="F:double-stranded DNA helicase activity"/>
    <property type="evidence" value="ECO:0007669"/>
    <property type="project" value="TreeGrafter"/>
</dbReference>
<feature type="region of interest" description="Disordered" evidence="2">
    <location>
        <begin position="44"/>
        <end position="65"/>
    </location>
</feature>
<keyword evidence="1" id="KW-0378">Hydrolase</keyword>
<dbReference type="OrthoDB" id="16911at2759"/>
<dbReference type="InterPro" id="IPR006935">
    <property type="entry name" value="Helicase/UvrB_N"/>
</dbReference>
<dbReference type="Gene3D" id="3.40.50.300">
    <property type="entry name" value="P-loop containing nucleotide triphosphate hydrolases"/>
    <property type="match status" value="2"/>
</dbReference>
<dbReference type="PANTHER" id="PTHR47396">
    <property type="entry name" value="TYPE I RESTRICTION ENZYME ECOKI R PROTEIN"/>
    <property type="match status" value="1"/>
</dbReference>
<reference evidence="5 6" key="1">
    <citation type="submission" date="2017-03" db="EMBL/GenBank/DDBJ databases">
        <title>Genomes of endolithic fungi from Antarctica.</title>
        <authorList>
            <person name="Coleine C."/>
            <person name="Masonjones S."/>
            <person name="Stajich J.E."/>
        </authorList>
    </citation>
    <scope>NUCLEOTIDE SEQUENCE [LARGE SCALE GENOMIC DNA]</scope>
    <source>
        <strain evidence="5 6">CCFEE 5311</strain>
    </source>
</reference>
<dbReference type="EMBL" id="NAJP01000010">
    <property type="protein sequence ID" value="TKA45797.1"/>
    <property type="molecule type" value="Genomic_DNA"/>
</dbReference>
<feature type="compositionally biased region" description="Polar residues" evidence="2">
    <location>
        <begin position="50"/>
        <end position="63"/>
    </location>
</feature>
<dbReference type="Pfam" id="PF00271">
    <property type="entry name" value="Helicase_C"/>
    <property type="match status" value="1"/>
</dbReference>
<dbReference type="InterPro" id="IPR027417">
    <property type="entry name" value="P-loop_NTPase"/>
</dbReference>
<dbReference type="InterPro" id="IPR001650">
    <property type="entry name" value="Helicase_C-like"/>
</dbReference>
<dbReference type="InterPro" id="IPR014001">
    <property type="entry name" value="Helicase_ATP-bd"/>
</dbReference>
<dbReference type="Proteomes" id="UP000310066">
    <property type="component" value="Unassembled WGS sequence"/>
</dbReference>
<dbReference type="GO" id="GO:0061749">
    <property type="term" value="F:forked DNA-dependent helicase activity"/>
    <property type="evidence" value="ECO:0007669"/>
    <property type="project" value="TreeGrafter"/>
</dbReference>
<organism evidence="5 6">
    <name type="scientific">Friedmanniomyces endolithicus</name>
    <dbReference type="NCBI Taxonomy" id="329885"/>
    <lineage>
        <taxon>Eukaryota</taxon>
        <taxon>Fungi</taxon>
        <taxon>Dikarya</taxon>
        <taxon>Ascomycota</taxon>
        <taxon>Pezizomycotina</taxon>
        <taxon>Dothideomycetes</taxon>
        <taxon>Dothideomycetidae</taxon>
        <taxon>Mycosphaerellales</taxon>
        <taxon>Teratosphaeriaceae</taxon>
        <taxon>Friedmanniomyces</taxon>
    </lineage>
</organism>
<dbReference type="InterPro" id="IPR050742">
    <property type="entry name" value="Helicase_Restrict-Modif_Enz"/>
</dbReference>
<accession>A0A4U0VA97</accession>
<dbReference type="GO" id="GO:0032042">
    <property type="term" value="P:mitochondrial DNA metabolic process"/>
    <property type="evidence" value="ECO:0007669"/>
    <property type="project" value="TreeGrafter"/>
</dbReference>
<evidence type="ECO:0008006" key="7">
    <source>
        <dbReference type="Google" id="ProtNLM"/>
    </source>
</evidence>
<dbReference type="AlphaFoldDB" id="A0A4U0VA97"/>
<name>A0A4U0VA97_9PEZI</name>
<keyword evidence="1" id="KW-0347">Helicase</keyword>
<keyword evidence="1" id="KW-0067">ATP-binding</keyword>
<gene>
    <name evidence="5" type="ORF">B0A54_03482</name>
</gene>
<evidence type="ECO:0000313" key="5">
    <source>
        <dbReference type="EMBL" id="TKA45797.1"/>
    </source>
</evidence>
<dbReference type="STRING" id="329885.A0A4U0VA97"/>
<evidence type="ECO:0000313" key="6">
    <source>
        <dbReference type="Proteomes" id="UP000310066"/>
    </source>
</evidence>
<dbReference type="PROSITE" id="PS51192">
    <property type="entry name" value="HELICASE_ATP_BIND_1"/>
    <property type="match status" value="1"/>
</dbReference>
<evidence type="ECO:0000256" key="1">
    <source>
        <dbReference type="ARBA" id="ARBA00022806"/>
    </source>
</evidence>
<dbReference type="PROSITE" id="PS51194">
    <property type="entry name" value="HELICASE_CTER"/>
    <property type="match status" value="1"/>
</dbReference>
<dbReference type="SMART" id="SM00490">
    <property type="entry name" value="HELICc"/>
    <property type="match status" value="1"/>
</dbReference>
<evidence type="ECO:0000256" key="2">
    <source>
        <dbReference type="SAM" id="MobiDB-lite"/>
    </source>
</evidence>
<dbReference type="GO" id="GO:0000403">
    <property type="term" value="F:Y-form DNA binding"/>
    <property type="evidence" value="ECO:0007669"/>
    <property type="project" value="TreeGrafter"/>
</dbReference>
<evidence type="ECO:0000259" key="3">
    <source>
        <dbReference type="PROSITE" id="PS51192"/>
    </source>
</evidence>
<dbReference type="GO" id="GO:0005524">
    <property type="term" value="F:ATP binding"/>
    <property type="evidence" value="ECO:0007669"/>
    <property type="project" value="InterPro"/>
</dbReference>
<dbReference type="PANTHER" id="PTHR47396:SF1">
    <property type="entry name" value="ATP-DEPENDENT HELICASE IRC3-RELATED"/>
    <property type="match status" value="1"/>
</dbReference>
<dbReference type="CDD" id="cd18799">
    <property type="entry name" value="SF2_C_EcoAI-like"/>
    <property type="match status" value="1"/>
</dbReference>
<dbReference type="SMART" id="SM00487">
    <property type="entry name" value="DEXDc"/>
    <property type="match status" value="1"/>
</dbReference>
<dbReference type="Pfam" id="PF04851">
    <property type="entry name" value="ResIII"/>
    <property type="match status" value="1"/>
</dbReference>
<dbReference type="GO" id="GO:0005759">
    <property type="term" value="C:mitochondrial matrix"/>
    <property type="evidence" value="ECO:0007669"/>
    <property type="project" value="TreeGrafter"/>
</dbReference>
<keyword evidence="1" id="KW-0547">Nucleotide-binding</keyword>
<dbReference type="SUPFAM" id="SSF52540">
    <property type="entry name" value="P-loop containing nucleoside triphosphate hydrolases"/>
    <property type="match status" value="1"/>
</dbReference>
<feature type="domain" description="Helicase ATP-binding" evidence="3">
    <location>
        <begin position="79"/>
        <end position="243"/>
    </location>
</feature>
<feature type="compositionally biased region" description="Basic and acidic residues" evidence="2">
    <location>
        <begin position="639"/>
        <end position="661"/>
    </location>
</feature>
<dbReference type="GO" id="GO:0070125">
    <property type="term" value="P:mitochondrial translational elongation"/>
    <property type="evidence" value="ECO:0007669"/>
    <property type="project" value="TreeGrafter"/>
</dbReference>
<comment type="caution">
    <text evidence="5">The sequence shown here is derived from an EMBL/GenBank/DDBJ whole genome shotgun (WGS) entry which is preliminary data.</text>
</comment>
<feature type="domain" description="Helicase C-terminal" evidence="4">
    <location>
        <begin position="297"/>
        <end position="473"/>
    </location>
</feature>
<sequence length="676" mass="74356">MRCLPLLRHGSDLIQGLRNRPLALAIGTVVSCLRFNSHLPATSRAPGAITGSQRQDGATNPPATSLRPYQEDIIQAVLGYLAKGEKRLGISLATGGGKTVIFSHLIDRIPPPTPEATQTLIVAHKAELVHQAVEHCRRLYPTRRVEVEMAGESTRGDADITVASVQTLNSKKRLEKFDAALFKLLIVDEVHHVVAPSYLNVLRHFGLVDSEGKGHTALIGMSATLSRSDGLSLGKAIDHIVYHKDYLAMIEEDWLSNVIFTTVKSAAKLDKVKTGKGDFQLPSLSKAVNTPEVNSITVRAWLQKADGRKSTLVFAVDLAHVAALTEEFRNHGVDARSVTGNTDQQVRKDRVQAFRDGEFPVLLNCGVFTEGTDIPNIDCILLARPTRSRNLLVQMVGRGLRLHAGKENCHVIDMVSALESGIVTTPTLFGLDPDELVDKADAAEMKLMKDKREIDREAAAKASTTSPSPDTLVFTDYENVYDLIQDSTGESHIRFLSPFAWVRVDTHRHVLSSSAGDITLTQEEQGSTYLIEFLAAIPPHSRVKSPYMRRREIGRAHTFEQAVRAGDTFAKEKFVAKMIYTRAPWRNSPASASQVAFINGFLKGDEVLVEGAITKGKAADWITKISRGAKGRFKKIEAGKRKEGRVRERREEFERRSRGERVGVGPVGNLPLPLSS</sequence>